<reference evidence="2" key="2">
    <citation type="journal article" date="2017" name="Nat. Plants">
        <title>The Aegilops tauschii genome reveals multiple impacts of transposons.</title>
        <authorList>
            <person name="Zhao G."/>
            <person name="Zou C."/>
            <person name="Li K."/>
            <person name="Wang K."/>
            <person name="Li T."/>
            <person name="Gao L."/>
            <person name="Zhang X."/>
            <person name="Wang H."/>
            <person name="Yang Z."/>
            <person name="Liu X."/>
            <person name="Jiang W."/>
            <person name="Mao L."/>
            <person name="Kong X."/>
            <person name="Jiao Y."/>
            <person name="Jia J."/>
        </authorList>
    </citation>
    <scope>NUCLEOTIDE SEQUENCE [LARGE SCALE GENOMIC DNA]</scope>
    <source>
        <strain evidence="2">cv. AL8/78</strain>
    </source>
</reference>
<reference evidence="1" key="3">
    <citation type="journal article" date="2017" name="Nature">
        <title>Genome sequence of the progenitor of the wheat D genome Aegilops tauschii.</title>
        <authorList>
            <person name="Luo M.C."/>
            <person name="Gu Y.Q."/>
            <person name="Puiu D."/>
            <person name="Wang H."/>
            <person name="Twardziok S.O."/>
            <person name="Deal K.R."/>
            <person name="Huo N."/>
            <person name="Zhu T."/>
            <person name="Wang L."/>
            <person name="Wang Y."/>
            <person name="McGuire P.E."/>
            <person name="Liu S."/>
            <person name="Long H."/>
            <person name="Ramasamy R.K."/>
            <person name="Rodriguez J.C."/>
            <person name="Van S.L."/>
            <person name="Yuan L."/>
            <person name="Wang Z."/>
            <person name="Xia Z."/>
            <person name="Xiao L."/>
            <person name="Anderson O.D."/>
            <person name="Ouyang S."/>
            <person name="Liang Y."/>
            <person name="Zimin A.V."/>
            <person name="Pertea G."/>
            <person name="Qi P."/>
            <person name="Bennetzen J.L."/>
            <person name="Dai X."/>
            <person name="Dawson M.W."/>
            <person name="Muller H.G."/>
            <person name="Kugler K."/>
            <person name="Rivarola-Duarte L."/>
            <person name="Spannagl M."/>
            <person name="Mayer K.F.X."/>
            <person name="Lu F.H."/>
            <person name="Bevan M.W."/>
            <person name="Leroy P."/>
            <person name="Li P."/>
            <person name="You F.M."/>
            <person name="Sun Q."/>
            <person name="Liu Z."/>
            <person name="Lyons E."/>
            <person name="Wicker T."/>
            <person name="Salzberg S.L."/>
            <person name="Devos K.M."/>
            <person name="Dvorak J."/>
        </authorList>
    </citation>
    <scope>NUCLEOTIDE SEQUENCE [LARGE SCALE GENOMIC DNA]</scope>
    <source>
        <strain evidence="1">cv. AL8/78</strain>
    </source>
</reference>
<reference evidence="1" key="4">
    <citation type="submission" date="2019-03" db="UniProtKB">
        <authorList>
            <consortium name="EnsemblPlants"/>
        </authorList>
    </citation>
    <scope>IDENTIFICATION</scope>
</reference>
<dbReference type="AlphaFoldDB" id="A0A453KKC0"/>
<organism evidence="1 2">
    <name type="scientific">Aegilops tauschii subsp. strangulata</name>
    <name type="common">Goatgrass</name>
    <dbReference type="NCBI Taxonomy" id="200361"/>
    <lineage>
        <taxon>Eukaryota</taxon>
        <taxon>Viridiplantae</taxon>
        <taxon>Streptophyta</taxon>
        <taxon>Embryophyta</taxon>
        <taxon>Tracheophyta</taxon>
        <taxon>Spermatophyta</taxon>
        <taxon>Magnoliopsida</taxon>
        <taxon>Liliopsida</taxon>
        <taxon>Poales</taxon>
        <taxon>Poaceae</taxon>
        <taxon>BOP clade</taxon>
        <taxon>Pooideae</taxon>
        <taxon>Triticodae</taxon>
        <taxon>Triticeae</taxon>
        <taxon>Triticinae</taxon>
        <taxon>Aegilops</taxon>
    </lineage>
</organism>
<sequence>MHRRYALLTCGIDSLVAVVMQVDPKKFSVLANWQREYTMEHVLTQLKKDMAATQNRKLVQPPEGTFF</sequence>
<dbReference type="EnsemblPlants" id="AET5Gv20442700.6">
    <property type="protein sequence ID" value="AET5Gv20442700.6"/>
    <property type="gene ID" value="AET5Gv20442700"/>
</dbReference>
<dbReference type="Proteomes" id="UP000015105">
    <property type="component" value="Chromosome 5D"/>
</dbReference>
<proteinExistence type="predicted"/>
<reference evidence="1" key="5">
    <citation type="journal article" date="2021" name="G3 (Bethesda)">
        <title>Aegilops tauschii genome assembly Aet v5.0 features greater sequence contiguity and improved annotation.</title>
        <authorList>
            <person name="Wang L."/>
            <person name="Zhu T."/>
            <person name="Rodriguez J.C."/>
            <person name="Deal K.R."/>
            <person name="Dubcovsky J."/>
            <person name="McGuire P.E."/>
            <person name="Lux T."/>
            <person name="Spannagl M."/>
            <person name="Mayer K.F.X."/>
            <person name="Baldrich P."/>
            <person name="Meyers B.C."/>
            <person name="Huo N."/>
            <person name="Gu Y.Q."/>
            <person name="Zhou H."/>
            <person name="Devos K.M."/>
            <person name="Bennetzen J.L."/>
            <person name="Unver T."/>
            <person name="Budak H."/>
            <person name="Gulick P.J."/>
            <person name="Galiba G."/>
            <person name="Kalapos B."/>
            <person name="Nelson D.R."/>
            <person name="Li P."/>
            <person name="You F.M."/>
            <person name="Luo M.C."/>
            <person name="Dvorak J."/>
        </authorList>
    </citation>
    <scope>NUCLEOTIDE SEQUENCE [LARGE SCALE GENOMIC DNA]</scope>
    <source>
        <strain evidence="1">cv. AL8/78</strain>
    </source>
</reference>
<protein>
    <submittedName>
        <fullName evidence="1">Uncharacterized protein</fullName>
    </submittedName>
</protein>
<dbReference type="Gene3D" id="3.10.110.10">
    <property type="entry name" value="Ubiquitin Conjugating Enzyme"/>
    <property type="match status" value="1"/>
</dbReference>
<name>A0A453KKC0_AEGTS</name>
<evidence type="ECO:0000313" key="2">
    <source>
        <dbReference type="Proteomes" id="UP000015105"/>
    </source>
</evidence>
<dbReference type="InterPro" id="IPR016135">
    <property type="entry name" value="UBQ-conjugating_enzyme/RWD"/>
</dbReference>
<evidence type="ECO:0000313" key="1">
    <source>
        <dbReference type="EnsemblPlants" id="AET5Gv20442700.6"/>
    </source>
</evidence>
<accession>A0A453KKC0</accession>
<dbReference type="Gramene" id="AET5Gv20442700.6">
    <property type="protein sequence ID" value="AET5Gv20442700.6"/>
    <property type="gene ID" value="AET5Gv20442700"/>
</dbReference>
<reference evidence="2" key="1">
    <citation type="journal article" date="2014" name="Science">
        <title>Ancient hybridizations among the ancestral genomes of bread wheat.</title>
        <authorList>
            <consortium name="International Wheat Genome Sequencing Consortium,"/>
            <person name="Marcussen T."/>
            <person name="Sandve S.R."/>
            <person name="Heier L."/>
            <person name="Spannagl M."/>
            <person name="Pfeifer M."/>
            <person name="Jakobsen K.S."/>
            <person name="Wulff B.B."/>
            <person name="Steuernagel B."/>
            <person name="Mayer K.F."/>
            <person name="Olsen O.A."/>
        </authorList>
    </citation>
    <scope>NUCLEOTIDE SEQUENCE [LARGE SCALE GENOMIC DNA]</scope>
    <source>
        <strain evidence="2">cv. AL8/78</strain>
    </source>
</reference>
<keyword evidence="2" id="KW-1185">Reference proteome</keyword>